<protein>
    <recommendedName>
        <fullName evidence="4">Exonuclease domain-containing protein</fullName>
    </recommendedName>
</protein>
<dbReference type="KEGG" id="btab:109044097"/>
<feature type="domain" description="Exonuclease" evidence="4">
    <location>
        <begin position="84"/>
        <end position="269"/>
    </location>
</feature>
<dbReference type="EMBL" id="OU963863">
    <property type="protein sequence ID" value="CAH0385064.1"/>
    <property type="molecule type" value="Genomic_DNA"/>
</dbReference>
<keyword evidence="3" id="KW-0269">Exonuclease</keyword>
<dbReference type="OrthoDB" id="448399at2759"/>
<evidence type="ECO:0000313" key="6">
    <source>
        <dbReference type="Proteomes" id="UP001152759"/>
    </source>
</evidence>
<dbReference type="GO" id="GO:0003676">
    <property type="term" value="F:nucleic acid binding"/>
    <property type="evidence" value="ECO:0007669"/>
    <property type="project" value="InterPro"/>
</dbReference>
<keyword evidence="2" id="KW-0378">Hydrolase</keyword>
<reference evidence="5" key="1">
    <citation type="submission" date="2021-12" db="EMBL/GenBank/DDBJ databases">
        <authorList>
            <person name="King R."/>
        </authorList>
    </citation>
    <scope>NUCLEOTIDE SEQUENCE</scope>
</reference>
<dbReference type="Gene3D" id="1.10.720.30">
    <property type="entry name" value="SAP domain"/>
    <property type="match status" value="1"/>
</dbReference>
<dbReference type="FunFam" id="3.30.420.10:FF:000034">
    <property type="entry name" value="3'-5' exoribonuclease 1"/>
    <property type="match status" value="1"/>
</dbReference>
<dbReference type="PANTHER" id="PTHR23044">
    <property type="entry name" value="3'-5' EXONUCLEASE ERI1-RELATED"/>
    <property type="match status" value="1"/>
</dbReference>
<dbReference type="PANTHER" id="PTHR23044:SF61">
    <property type="entry name" value="3'-5' EXORIBONUCLEASE 1-RELATED"/>
    <property type="match status" value="1"/>
</dbReference>
<organism evidence="5 6">
    <name type="scientific">Bemisia tabaci</name>
    <name type="common">Sweetpotato whitefly</name>
    <name type="synonym">Aleurodes tabaci</name>
    <dbReference type="NCBI Taxonomy" id="7038"/>
    <lineage>
        <taxon>Eukaryota</taxon>
        <taxon>Metazoa</taxon>
        <taxon>Ecdysozoa</taxon>
        <taxon>Arthropoda</taxon>
        <taxon>Hexapoda</taxon>
        <taxon>Insecta</taxon>
        <taxon>Pterygota</taxon>
        <taxon>Neoptera</taxon>
        <taxon>Paraneoptera</taxon>
        <taxon>Hemiptera</taxon>
        <taxon>Sternorrhyncha</taxon>
        <taxon>Aleyrodoidea</taxon>
        <taxon>Aleyrodidae</taxon>
        <taxon>Aleyrodinae</taxon>
        <taxon>Bemisia</taxon>
    </lineage>
</organism>
<name>A0A9P0A6N1_BEMTA</name>
<dbReference type="Pfam" id="PF00929">
    <property type="entry name" value="RNase_T"/>
    <property type="match status" value="1"/>
</dbReference>
<dbReference type="SMART" id="SM00479">
    <property type="entry name" value="EXOIII"/>
    <property type="match status" value="1"/>
</dbReference>
<dbReference type="InterPro" id="IPR036361">
    <property type="entry name" value="SAP_dom_sf"/>
</dbReference>
<dbReference type="InterPro" id="IPR051274">
    <property type="entry name" value="3-5_Exoribonuclease"/>
</dbReference>
<dbReference type="InterPro" id="IPR036397">
    <property type="entry name" value="RNaseH_sf"/>
</dbReference>
<proteinExistence type="predicted"/>
<evidence type="ECO:0000256" key="3">
    <source>
        <dbReference type="ARBA" id="ARBA00022839"/>
    </source>
</evidence>
<dbReference type="SUPFAM" id="SSF53098">
    <property type="entry name" value="Ribonuclease H-like"/>
    <property type="match status" value="1"/>
</dbReference>
<dbReference type="InterPro" id="IPR012337">
    <property type="entry name" value="RNaseH-like_sf"/>
</dbReference>
<gene>
    <name evidence="5" type="ORF">BEMITA_LOCUS4325</name>
</gene>
<dbReference type="GO" id="GO:0005737">
    <property type="term" value="C:cytoplasm"/>
    <property type="evidence" value="ECO:0007669"/>
    <property type="project" value="TreeGrafter"/>
</dbReference>
<evidence type="ECO:0000313" key="5">
    <source>
        <dbReference type="EMBL" id="CAH0385064.1"/>
    </source>
</evidence>
<dbReference type="Proteomes" id="UP001152759">
    <property type="component" value="Chromosome 2"/>
</dbReference>
<dbReference type="Gene3D" id="3.30.420.10">
    <property type="entry name" value="Ribonuclease H-like superfamily/Ribonuclease H"/>
    <property type="match status" value="1"/>
</dbReference>
<dbReference type="InterPro" id="IPR047201">
    <property type="entry name" value="ERI-1_3'hExo-like"/>
</dbReference>
<keyword evidence="1" id="KW-0540">Nuclease</keyword>
<dbReference type="GO" id="GO:0000175">
    <property type="term" value="F:3'-5'-RNA exonuclease activity"/>
    <property type="evidence" value="ECO:0007669"/>
    <property type="project" value="InterPro"/>
</dbReference>
<dbReference type="AlphaFoldDB" id="A0A9P0A6N1"/>
<evidence type="ECO:0000259" key="4">
    <source>
        <dbReference type="SMART" id="SM00479"/>
    </source>
</evidence>
<dbReference type="CDD" id="cd06133">
    <property type="entry name" value="ERI-1_3'hExo_like"/>
    <property type="match status" value="1"/>
</dbReference>
<keyword evidence="6" id="KW-1185">Reference proteome</keyword>
<evidence type="ECO:0000256" key="2">
    <source>
        <dbReference type="ARBA" id="ARBA00022801"/>
    </source>
</evidence>
<evidence type="ECO:0000256" key="1">
    <source>
        <dbReference type="ARBA" id="ARBA00022722"/>
    </source>
</evidence>
<accession>A0A9P0A6N1</accession>
<dbReference type="InterPro" id="IPR013520">
    <property type="entry name" value="Ribonucl_H"/>
</dbReference>
<sequence>MTEDNFTKEREAVRKRAKKVFYGLNKLNQKINYMSHDELIEHLEANKLSVIGHDDVLKARLKYFFKVQRFTEAGLGYIIFSLPYYIVVDFEATCDTLNPPDFPHEIIEFPAVLISSRDLKIVDKFQHYVSPEINPKLTTFCKTLTGITQKQVDNAETFPVVLQKFSQWISSHELGKEGREFAIVTDGPWDMGRFLYGQCMISQVTYPHFADKWINMRKIFRSFYSQQQVSLQSMLDLVGLDFEGRPHCGLDDAVNIARIFIQMIKDGAPLRYNEAIRQNKSPSSNLYVQNYHGNEWEKKYKESEKYMYREMNGLLYILDSNKSKKSKKQKGKKVQRDS</sequence>